<organism evidence="2 3">
    <name type="scientific">Vibrio parahaemolyticus</name>
    <dbReference type="NCBI Taxonomy" id="670"/>
    <lineage>
        <taxon>Bacteria</taxon>
        <taxon>Pseudomonadati</taxon>
        <taxon>Pseudomonadota</taxon>
        <taxon>Gammaproteobacteria</taxon>
        <taxon>Vibrionales</taxon>
        <taxon>Vibrionaceae</taxon>
        <taxon>Vibrio</taxon>
    </lineage>
</organism>
<sequence>MKMKEILLTLLKVFMIASIVFVAFAGGDMFEMFRDSVLQQQGFAVPVSGFMFQIASILCLVAFYPIDLMTDREVAIFKRFAIISIAAILLLIFIVNLILIVNTLLSFEFVMLQVIFFSAAIFSFVFSYKMLISVSNDSTDSKVLSYINAIQALCLTTIISLIAYQGAIYSLIPFSVLFAYSLVFTACIAIYHSRIRWNQQHGIKEIA</sequence>
<comment type="caution">
    <text evidence="2">The sequence shown here is derived from an EMBL/GenBank/DDBJ whole genome shotgun (WGS) entry which is preliminary data.</text>
</comment>
<proteinExistence type="predicted"/>
<feature type="transmembrane region" description="Helical" evidence="1">
    <location>
        <begin position="49"/>
        <end position="68"/>
    </location>
</feature>
<accession>A0A227JI64</accession>
<evidence type="ECO:0000313" key="3">
    <source>
        <dbReference type="Proteomes" id="UP000214596"/>
    </source>
</evidence>
<feature type="transmembrane region" description="Helical" evidence="1">
    <location>
        <begin position="110"/>
        <end position="131"/>
    </location>
</feature>
<reference evidence="2 3" key="1">
    <citation type="journal article" date="2017" name="Appl. Environ. Microbiol.">
        <title>Parallel evolution of two clades of a major Atlantic endemic Vibrio parahaemolyticus pathogen lineage by independent acquisition of related pathogenicity islands.</title>
        <authorList>
            <person name="Xu F."/>
            <person name="Gonzalez-Escalona N."/>
            <person name="Drees K.P."/>
            <person name="Sebra R.P."/>
            <person name="Cooper V.S."/>
            <person name="Jones S.H."/>
            <person name="Whistler C.A."/>
        </authorList>
    </citation>
    <scope>NUCLEOTIDE SEQUENCE [LARGE SCALE GENOMIC DNA]</scope>
    <source>
        <strain evidence="2 3">MAVP-3</strain>
    </source>
</reference>
<evidence type="ECO:0000256" key="1">
    <source>
        <dbReference type="SAM" id="Phobius"/>
    </source>
</evidence>
<feature type="transmembrane region" description="Helical" evidence="1">
    <location>
        <begin position="80"/>
        <end position="104"/>
    </location>
</feature>
<evidence type="ECO:0000313" key="2">
    <source>
        <dbReference type="EMBL" id="OXE34886.1"/>
    </source>
</evidence>
<dbReference type="RefSeq" id="WP_031841219.1">
    <property type="nucleotide sequence ID" value="NZ_CANUIC010000006.1"/>
</dbReference>
<feature type="transmembrane region" description="Helical" evidence="1">
    <location>
        <begin position="170"/>
        <end position="191"/>
    </location>
</feature>
<dbReference type="EMBL" id="NIXT01000001">
    <property type="protein sequence ID" value="OXE34886.1"/>
    <property type="molecule type" value="Genomic_DNA"/>
</dbReference>
<dbReference type="AlphaFoldDB" id="A0A227JI64"/>
<keyword evidence="1" id="KW-0472">Membrane</keyword>
<gene>
    <name evidence="2" type="ORF">CA163_00050</name>
</gene>
<name>A0A227JI64_VIBPH</name>
<keyword evidence="1" id="KW-0812">Transmembrane</keyword>
<protein>
    <submittedName>
        <fullName evidence="2">Uncharacterized protein</fullName>
    </submittedName>
</protein>
<keyword evidence="1" id="KW-1133">Transmembrane helix</keyword>
<dbReference type="InterPro" id="IPR036259">
    <property type="entry name" value="MFS_trans_sf"/>
</dbReference>
<dbReference type="SUPFAM" id="SSF103473">
    <property type="entry name" value="MFS general substrate transporter"/>
    <property type="match status" value="1"/>
</dbReference>
<feature type="transmembrane region" description="Helical" evidence="1">
    <location>
        <begin position="143"/>
        <end position="164"/>
    </location>
</feature>
<dbReference type="Proteomes" id="UP000214596">
    <property type="component" value="Unassembled WGS sequence"/>
</dbReference>